<dbReference type="GO" id="GO:0046294">
    <property type="term" value="P:formaldehyde catabolic process"/>
    <property type="evidence" value="ECO:0007669"/>
    <property type="project" value="InterPro"/>
</dbReference>
<dbReference type="SUPFAM" id="SSF53474">
    <property type="entry name" value="alpha/beta-Hydrolases"/>
    <property type="match status" value="1"/>
</dbReference>
<keyword evidence="6 8" id="KW-0378">Hydrolase</keyword>
<dbReference type="InterPro" id="IPR014186">
    <property type="entry name" value="S-formylglutathione_hydrol"/>
</dbReference>
<evidence type="ECO:0000256" key="8">
    <source>
        <dbReference type="RuleBase" id="RU363068"/>
    </source>
</evidence>
<proteinExistence type="inferred from homology"/>
<evidence type="ECO:0000256" key="6">
    <source>
        <dbReference type="ARBA" id="ARBA00022801"/>
    </source>
</evidence>
<dbReference type="InterPro" id="IPR000801">
    <property type="entry name" value="Esterase-like"/>
</dbReference>
<evidence type="ECO:0000313" key="9">
    <source>
        <dbReference type="EMBL" id="NOV47919.1"/>
    </source>
</evidence>
<dbReference type="Pfam" id="PF00756">
    <property type="entry name" value="Esterase"/>
    <property type="match status" value="1"/>
</dbReference>
<evidence type="ECO:0000256" key="4">
    <source>
        <dbReference type="ARBA" id="ARBA00016774"/>
    </source>
</evidence>
<feature type="active site" description="Charge relay system" evidence="7">
    <location>
        <position position="262"/>
    </location>
</feature>
<dbReference type="AlphaFoldDB" id="A0A6M2DNN4"/>
<name>A0A6M2DNN4_XENCH</name>
<feature type="active site" description="Charge relay system" evidence="7">
    <location>
        <position position="149"/>
    </location>
</feature>
<evidence type="ECO:0000256" key="7">
    <source>
        <dbReference type="PIRSR" id="PIRSR614186-1"/>
    </source>
</evidence>
<comment type="similarity">
    <text evidence="2 8">Belongs to the esterase D family.</text>
</comment>
<comment type="subcellular location">
    <subcellularLocation>
        <location evidence="8">Cytoplasm</location>
    </subcellularLocation>
</comment>
<evidence type="ECO:0000256" key="2">
    <source>
        <dbReference type="ARBA" id="ARBA00005622"/>
    </source>
</evidence>
<dbReference type="FunFam" id="3.40.50.1820:FF:000334">
    <property type="entry name" value="S-formylglutathione hydrolase"/>
    <property type="match status" value="1"/>
</dbReference>
<dbReference type="EC" id="3.1.2.12" evidence="3 8"/>
<dbReference type="PANTHER" id="PTHR10061:SF0">
    <property type="entry name" value="S-FORMYLGLUTATHIONE HYDROLASE"/>
    <property type="match status" value="1"/>
</dbReference>
<dbReference type="InterPro" id="IPR029058">
    <property type="entry name" value="AB_hydrolase_fold"/>
</dbReference>
<feature type="active site" description="Charge relay system" evidence="7">
    <location>
        <position position="227"/>
    </location>
</feature>
<evidence type="ECO:0000256" key="3">
    <source>
        <dbReference type="ARBA" id="ARBA00012479"/>
    </source>
</evidence>
<reference evidence="9" key="1">
    <citation type="submission" date="2020-03" db="EMBL/GenBank/DDBJ databases">
        <title>Transcriptomic Profiling of the Digestive Tract of the Rat Flea, Xenopsylla cheopis, Following Blood Feeding and Infection with Yersinia pestis.</title>
        <authorList>
            <person name="Bland D.M."/>
            <person name="Martens C.A."/>
            <person name="Virtaneva K."/>
            <person name="Kanakabandi K."/>
            <person name="Long D."/>
            <person name="Rosenke R."/>
            <person name="Saturday G.A."/>
            <person name="Hoyt F.H."/>
            <person name="Bruno D.P."/>
            <person name="Ribeiro J.M.C."/>
            <person name="Hinnebusch J."/>
        </authorList>
    </citation>
    <scope>NUCLEOTIDE SEQUENCE</scope>
</reference>
<evidence type="ECO:0000256" key="1">
    <source>
        <dbReference type="ARBA" id="ARBA00002608"/>
    </source>
</evidence>
<dbReference type="GO" id="GO:0018738">
    <property type="term" value="F:S-formylglutathione hydrolase activity"/>
    <property type="evidence" value="ECO:0007669"/>
    <property type="project" value="UniProtKB-EC"/>
</dbReference>
<comment type="catalytic activity">
    <reaction evidence="8">
        <text>S-formylglutathione + H2O = formate + glutathione + H(+)</text>
        <dbReference type="Rhea" id="RHEA:14961"/>
        <dbReference type="ChEBI" id="CHEBI:15377"/>
        <dbReference type="ChEBI" id="CHEBI:15378"/>
        <dbReference type="ChEBI" id="CHEBI:15740"/>
        <dbReference type="ChEBI" id="CHEBI:57688"/>
        <dbReference type="ChEBI" id="CHEBI:57925"/>
        <dbReference type="EC" id="3.1.2.12"/>
    </reaction>
</comment>
<protein>
    <recommendedName>
        <fullName evidence="4 8">S-formylglutathione hydrolase</fullName>
        <ecNumber evidence="3 8">3.1.2.12</ecNumber>
    </recommendedName>
</protein>
<dbReference type="EMBL" id="GIIL01004193">
    <property type="protein sequence ID" value="NOV47919.1"/>
    <property type="molecule type" value="Transcribed_RNA"/>
</dbReference>
<dbReference type="GO" id="GO:0005829">
    <property type="term" value="C:cytosol"/>
    <property type="evidence" value="ECO:0007669"/>
    <property type="project" value="TreeGrafter"/>
</dbReference>
<dbReference type="NCBIfam" id="TIGR02821">
    <property type="entry name" value="fghA_ester_D"/>
    <property type="match status" value="1"/>
</dbReference>
<keyword evidence="8" id="KW-0963">Cytoplasm</keyword>
<accession>A0A6M2DNN4</accession>
<sequence length="284" mass="31805">MSLTQLTANYSFGGWQKTFSHISKILGCPMKFAVYLPPQVETGKVPVLYWLSGLTCNETNFIHKAGAQRYASEHGVAIVCPDTSPRGLSLPKEDESWDFGTGAGFYVDATEAPWKDNYKMFSYVTKELVDLICQNFPVLPEKQGIFGHSMGGHGALICALKCPDLYKSASAFAPICNPSKCPWGQKAFTGYLGPQETGNWSEWDATELVKKYNGPPIEIFVDQGSKDEFLAAKQLLPENFLLACKDNNSVACLMQTRENYDHSYYYIATFVHEHIAHHMKFLKR</sequence>
<organism evidence="9">
    <name type="scientific">Xenopsylla cheopis</name>
    <name type="common">Oriental rat flea</name>
    <name type="synonym">Pulex cheopis</name>
    <dbReference type="NCBI Taxonomy" id="163159"/>
    <lineage>
        <taxon>Eukaryota</taxon>
        <taxon>Metazoa</taxon>
        <taxon>Ecdysozoa</taxon>
        <taxon>Arthropoda</taxon>
        <taxon>Hexapoda</taxon>
        <taxon>Insecta</taxon>
        <taxon>Pterygota</taxon>
        <taxon>Neoptera</taxon>
        <taxon>Endopterygota</taxon>
        <taxon>Siphonaptera</taxon>
        <taxon>Pulicidae</taxon>
        <taxon>Xenopsyllinae</taxon>
        <taxon>Xenopsylla</taxon>
    </lineage>
</organism>
<evidence type="ECO:0000256" key="5">
    <source>
        <dbReference type="ARBA" id="ARBA00022487"/>
    </source>
</evidence>
<comment type="function">
    <text evidence="1 8">Serine hydrolase involved in the detoxification of formaldehyde.</text>
</comment>
<keyword evidence="5 8" id="KW-0719">Serine esterase</keyword>
<dbReference type="Gene3D" id="3.40.50.1820">
    <property type="entry name" value="alpha/beta hydrolase"/>
    <property type="match status" value="1"/>
</dbReference>
<dbReference type="GO" id="GO:0052689">
    <property type="term" value="F:carboxylic ester hydrolase activity"/>
    <property type="evidence" value="ECO:0007669"/>
    <property type="project" value="UniProtKB-KW"/>
</dbReference>
<dbReference type="PANTHER" id="PTHR10061">
    <property type="entry name" value="S-FORMYLGLUTATHIONE HYDROLASE"/>
    <property type="match status" value="1"/>
</dbReference>